<name>A0A2N0Z697_9BACI</name>
<sequence>MEIRILHTEDASVYQDIRLEALKNHPEAFGSSYEEEVHFSIDVFNNRLMNKDNFTFGAFEKNQLVGVVTLIVEQKNKMKHRGNIVAMYVKPKYRGRGIAQKLMKETINQAIMLKEIEQIYLAVVSGNEGAINLYQLLGFEIYGIDKKALKVNGIYYDEELMVRFI</sequence>
<evidence type="ECO:0000256" key="2">
    <source>
        <dbReference type="ARBA" id="ARBA00023315"/>
    </source>
</evidence>
<dbReference type="AlphaFoldDB" id="A0A2N0Z697"/>
<keyword evidence="1 4" id="KW-0808">Transferase</keyword>
<keyword evidence="2" id="KW-0012">Acyltransferase</keyword>
<dbReference type="PROSITE" id="PS51186">
    <property type="entry name" value="GNAT"/>
    <property type="match status" value="1"/>
</dbReference>
<evidence type="ECO:0000259" key="3">
    <source>
        <dbReference type="PROSITE" id="PS51186"/>
    </source>
</evidence>
<feature type="domain" description="N-acetyltransferase" evidence="3">
    <location>
        <begin position="1"/>
        <end position="165"/>
    </location>
</feature>
<dbReference type="GO" id="GO:0016747">
    <property type="term" value="F:acyltransferase activity, transferring groups other than amino-acyl groups"/>
    <property type="evidence" value="ECO:0007669"/>
    <property type="project" value="InterPro"/>
</dbReference>
<organism evidence="4 5">
    <name type="scientific">Niallia nealsonii</name>
    <dbReference type="NCBI Taxonomy" id="115979"/>
    <lineage>
        <taxon>Bacteria</taxon>
        <taxon>Bacillati</taxon>
        <taxon>Bacillota</taxon>
        <taxon>Bacilli</taxon>
        <taxon>Bacillales</taxon>
        <taxon>Bacillaceae</taxon>
        <taxon>Niallia</taxon>
    </lineage>
</organism>
<dbReference type="InterPro" id="IPR000182">
    <property type="entry name" value="GNAT_dom"/>
</dbReference>
<evidence type="ECO:0000313" key="4">
    <source>
        <dbReference type="EMBL" id="PKG25041.1"/>
    </source>
</evidence>
<keyword evidence="5" id="KW-1185">Reference proteome</keyword>
<dbReference type="Pfam" id="PF00583">
    <property type="entry name" value="Acetyltransf_1"/>
    <property type="match status" value="1"/>
</dbReference>
<dbReference type="Gene3D" id="3.40.630.30">
    <property type="match status" value="1"/>
</dbReference>
<dbReference type="InterPro" id="IPR016181">
    <property type="entry name" value="Acyl_CoA_acyltransferase"/>
</dbReference>
<dbReference type="CDD" id="cd04301">
    <property type="entry name" value="NAT_SF"/>
    <property type="match status" value="1"/>
</dbReference>
<dbReference type="RefSeq" id="WP_101175756.1">
    <property type="nucleotide sequence ID" value="NZ_PISE01000008.1"/>
</dbReference>
<protein>
    <submittedName>
        <fullName evidence="4">GNAT family N-acetyltransferase</fullName>
    </submittedName>
</protein>
<comment type="caution">
    <text evidence="4">The sequence shown here is derived from an EMBL/GenBank/DDBJ whole genome shotgun (WGS) entry which is preliminary data.</text>
</comment>
<proteinExistence type="predicted"/>
<accession>A0A2N0Z697</accession>
<evidence type="ECO:0000256" key="1">
    <source>
        <dbReference type="ARBA" id="ARBA00022679"/>
    </source>
</evidence>
<dbReference type="OrthoDB" id="9799092at2"/>
<gene>
    <name evidence="4" type="ORF">CWS01_03995</name>
</gene>
<dbReference type="Proteomes" id="UP000233375">
    <property type="component" value="Unassembled WGS sequence"/>
</dbReference>
<dbReference type="EMBL" id="PISE01000008">
    <property type="protein sequence ID" value="PKG25041.1"/>
    <property type="molecule type" value="Genomic_DNA"/>
</dbReference>
<dbReference type="SUPFAM" id="SSF55729">
    <property type="entry name" value="Acyl-CoA N-acyltransferases (Nat)"/>
    <property type="match status" value="1"/>
</dbReference>
<dbReference type="InterPro" id="IPR050680">
    <property type="entry name" value="YpeA/RimI_acetyltransf"/>
</dbReference>
<evidence type="ECO:0000313" key="5">
    <source>
        <dbReference type="Proteomes" id="UP000233375"/>
    </source>
</evidence>
<reference evidence="4 5" key="1">
    <citation type="journal article" date="2003" name="Int. J. Syst. Evol. Microbiol.">
        <title>Bacillus nealsonii sp. nov., isolated from a spacecraft-assembly facility, whose spores are gamma-radiation resistant.</title>
        <authorList>
            <person name="Venkateswaran K."/>
            <person name="Kempf M."/>
            <person name="Chen F."/>
            <person name="Satomi M."/>
            <person name="Nicholson W."/>
            <person name="Kern R."/>
        </authorList>
    </citation>
    <scope>NUCLEOTIDE SEQUENCE [LARGE SCALE GENOMIC DNA]</scope>
    <source>
        <strain evidence="4 5">FO-92</strain>
    </source>
</reference>
<dbReference type="PANTHER" id="PTHR43420:SF47">
    <property type="entry name" value="N-ACETYLTRANSFERASE DOMAIN-CONTAINING PROTEIN"/>
    <property type="match status" value="1"/>
</dbReference>
<dbReference type="PANTHER" id="PTHR43420">
    <property type="entry name" value="ACETYLTRANSFERASE"/>
    <property type="match status" value="1"/>
</dbReference>